<feature type="compositionally biased region" description="Low complexity" evidence="1">
    <location>
        <begin position="226"/>
        <end position="235"/>
    </location>
</feature>
<evidence type="ECO:0000313" key="4">
    <source>
        <dbReference type="Proteomes" id="UP001161406"/>
    </source>
</evidence>
<dbReference type="PANTHER" id="PTHR34700">
    <property type="entry name" value="POTASSIUM BINDING PROTEIN KBP"/>
    <property type="match status" value="1"/>
</dbReference>
<comment type="caution">
    <text evidence="3">The sequence shown here is derived from an EMBL/GenBank/DDBJ whole genome shotgun (WGS) entry which is preliminary data.</text>
</comment>
<name>A0ABQ5UDY4_9HYPH</name>
<dbReference type="PANTHER" id="PTHR34700:SF4">
    <property type="entry name" value="PHAGE-LIKE ELEMENT PBSX PROTEIN XKDP"/>
    <property type="match status" value="1"/>
</dbReference>
<dbReference type="SMART" id="SM00257">
    <property type="entry name" value="LysM"/>
    <property type="match status" value="1"/>
</dbReference>
<organism evidence="3 4">
    <name type="scientific">Devosia yakushimensis</name>
    <dbReference type="NCBI Taxonomy" id="470028"/>
    <lineage>
        <taxon>Bacteria</taxon>
        <taxon>Pseudomonadati</taxon>
        <taxon>Pseudomonadota</taxon>
        <taxon>Alphaproteobacteria</taxon>
        <taxon>Hyphomicrobiales</taxon>
        <taxon>Devosiaceae</taxon>
        <taxon>Devosia</taxon>
    </lineage>
</organism>
<dbReference type="InterPro" id="IPR036779">
    <property type="entry name" value="LysM_dom_sf"/>
</dbReference>
<evidence type="ECO:0000313" key="3">
    <source>
        <dbReference type="EMBL" id="GLQ10208.1"/>
    </source>
</evidence>
<dbReference type="InterPro" id="IPR052196">
    <property type="entry name" value="Bact_Kbp"/>
</dbReference>
<proteinExistence type="predicted"/>
<feature type="region of interest" description="Disordered" evidence="1">
    <location>
        <begin position="224"/>
        <end position="326"/>
    </location>
</feature>
<dbReference type="CDD" id="cd00118">
    <property type="entry name" value="LysM"/>
    <property type="match status" value="1"/>
</dbReference>
<feature type="compositionally biased region" description="Pro residues" evidence="1">
    <location>
        <begin position="461"/>
        <end position="472"/>
    </location>
</feature>
<accession>A0ABQ5UDY4</accession>
<feature type="compositionally biased region" description="Low complexity" evidence="1">
    <location>
        <begin position="302"/>
        <end position="311"/>
    </location>
</feature>
<sequence>MEEKLADSAPNQPLALTLGAAAVTLVVVIGVLAGPSLVDCFNSEGNMGQCLRGKMADAGILSRPATAVATPEQTALAEPPAITPAPEPAATEPQPEAAPPAAETPAVPDDLVGATFGLLRAEPDGSVVIAGSGTPGSEVEVFADGELLGKTIVEPSGDWVLVPDAPIPPGGTEITLGESGKDGQAAEAFVVVINPDKSSEPLVVASTPGAASQVLQGLTPPAGQTTAVAAAEPAPAAAPPAAPAPEAVPASEPAPTSEPAPESAPEAPATEVQPASEPASVPEPAPAAPAAGAPASPPPAPETSVAAADPAPTTPPPVAAPADSAPPTIDAIEIEGSRTFFAGGGPEGATMRLYVDDAFIADAIVSDGRWLVEAGNVLTKPSQRIRIDMLQPGSAEVAARAEVDFVVDLPEAEPPVAVAQAEPAAAPEPPAEPAPAPPAEAAQPAPASSQPAPAAGREPAPNAPAEPAPVPAEPAALPAATTTVPSAEPQPATSDEAEIPTMVATAVGDPEAARFASGKAIIRTGDNLWTIARRVYGAGIKYTTIYEANNGQIRDPDRIYPGQVFDLPSAAD</sequence>
<dbReference type="Proteomes" id="UP001161406">
    <property type="component" value="Unassembled WGS sequence"/>
</dbReference>
<dbReference type="SUPFAM" id="SSF54106">
    <property type="entry name" value="LysM domain"/>
    <property type="match status" value="1"/>
</dbReference>
<reference evidence="3" key="1">
    <citation type="journal article" date="2014" name="Int. J. Syst. Evol. Microbiol.">
        <title>Complete genome of a new Firmicutes species belonging to the dominant human colonic microbiota ('Ruminococcus bicirculans') reveals two chromosomes and a selective capacity to utilize plant glucans.</title>
        <authorList>
            <consortium name="NISC Comparative Sequencing Program"/>
            <person name="Wegmann U."/>
            <person name="Louis P."/>
            <person name="Goesmann A."/>
            <person name="Henrissat B."/>
            <person name="Duncan S.H."/>
            <person name="Flint H.J."/>
        </authorList>
    </citation>
    <scope>NUCLEOTIDE SEQUENCE</scope>
    <source>
        <strain evidence="3">NBRC 103855</strain>
    </source>
</reference>
<feature type="compositionally biased region" description="Pro residues" evidence="1">
    <location>
        <begin position="426"/>
        <end position="438"/>
    </location>
</feature>
<dbReference type="PROSITE" id="PS51782">
    <property type="entry name" value="LYSM"/>
    <property type="match status" value="1"/>
</dbReference>
<keyword evidence="4" id="KW-1185">Reference proteome</keyword>
<dbReference type="Gene3D" id="3.10.350.10">
    <property type="entry name" value="LysM domain"/>
    <property type="match status" value="1"/>
</dbReference>
<feature type="region of interest" description="Disordered" evidence="1">
    <location>
        <begin position="418"/>
        <end position="497"/>
    </location>
</feature>
<evidence type="ECO:0000256" key="1">
    <source>
        <dbReference type="SAM" id="MobiDB-lite"/>
    </source>
</evidence>
<feature type="compositionally biased region" description="Low complexity" evidence="1">
    <location>
        <begin position="439"/>
        <end position="460"/>
    </location>
</feature>
<protein>
    <recommendedName>
        <fullName evidence="2">LysM domain-containing protein</fullName>
    </recommendedName>
</protein>
<dbReference type="Pfam" id="PF01476">
    <property type="entry name" value="LysM"/>
    <property type="match status" value="1"/>
</dbReference>
<feature type="compositionally biased region" description="Low complexity" evidence="1">
    <location>
        <begin position="88"/>
        <end position="107"/>
    </location>
</feature>
<dbReference type="EMBL" id="BSNG01000001">
    <property type="protein sequence ID" value="GLQ10208.1"/>
    <property type="molecule type" value="Genomic_DNA"/>
</dbReference>
<evidence type="ECO:0000259" key="2">
    <source>
        <dbReference type="PROSITE" id="PS51782"/>
    </source>
</evidence>
<feature type="compositionally biased region" description="Low complexity" evidence="1">
    <location>
        <begin position="244"/>
        <end position="280"/>
    </location>
</feature>
<gene>
    <name evidence="3" type="ORF">GCM10007913_21400</name>
</gene>
<dbReference type="InterPro" id="IPR018392">
    <property type="entry name" value="LysM"/>
</dbReference>
<reference evidence="3" key="2">
    <citation type="submission" date="2023-01" db="EMBL/GenBank/DDBJ databases">
        <title>Draft genome sequence of Devosia yakushimensis strain NBRC 103855.</title>
        <authorList>
            <person name="Sun Q."/>
            <person name="Mori K."/>
        </authorList>
    </citation>
    <scope>NUCLEOTIDE SEQUENCE</scope>
    <source>
        <strain evidence="3">NBRC 103855</strain>
    </source>
</reference>
<feature type="domain" description="LysM" evidence="2">
    <location>
        <begin position="518"/>
        <end position="567"/>
    </location>
</feature>
<feature type="region of interest" description="Disordered" evidence="1">
    <location>
        <begin position="67"/>
        <end position="107"/>
    </location>
</feature>